<protein>
    <submittedName>
        <fullName evidence="2">Uncharacterized protein</fullName>
    </submittedName>
</protein>
<gene>
    <name evidence="2" type="ORF">E2C01_072267</name>
</gene>
<evidence type="ECO:0000313" key="2">
    <source>
        <dbReference type="EMBL" id="MPC77801.1"/>
    </source>
</evidence>
<evidence type="ECO:0000256" key="1">
    <source>
        <dbReference type="SAM" id="MobiDB-lite"/>
    </source>
</evidence>
<dbReference type="EMBL" id="VSRR010046788">
    <property type="protein sequence ID" value="MPC77801.1"/>
    <property type="molecule type" value="Genomic_DNA"/>
</dbReference>
<comment type="caution">
    <text evidence="2">The sequence shown here is derived from an EMBL/GenBank/DDBJ whole genome shotgun (WGS) entry which is preliminary data.</text>
</comment>
<feature type="region of interest" description="Disordered" evidence="1">
    <location>
        <begin position="1"/>
        <end position="26"/>
    </location>
</feature>
<accession>A0A5B7HXJ1</accession>
<dbReference type="Proteomes" id="UP000324222">
    <property type="component" value="Unassembled WGS sequence"/>
</dbReference>
<proteinExistence type="predicted"/>
<feature type="compositionally biased region" description="Basic residues" evidence="1">
    <location>
        <begin position="72"/>
        <end position="88"/>
    </location>
</feature>
<reference evidence="2 3" key="1">
    <citation type="submission" date="2019-05" db="EMBL/GenBank/DDBJ databases">
        <title>Another draft genome of Portunus trituberculatus and its Hox gene families provides insights of decapod evolution.</title>
        <authorList>
            <person name="Jeong J.-H."/>
            <person name="Song I."/>
            <person name="Kim S."/>
            <person name="Choi T."/>
            <person name="Kim D."/>
            <person name="Ryu S."/>
            <person name="Kim W."/>
        </authorList>
    </citation>
    <scope>NUCLEOTIDE SEQUENCE [LARGE SCALE GENOMIC DNA]</scope>
    <source>
        <tissue evidence="2">Muscle</tissue>
    </source>
</reference>
<keyword evidence="3" id="KW-1185">Reference proteome</keyword>
<feature type="compositionally biased region" description="Basic residues" evidence="1">
    <location>
        <begin position="12"/>
        <end position="26"/>
    </location>
</feature>
<organism evidence="2 3">
    <name type="scientific">Portunus trituberculatus</name>
    <name type="common">Swimming crab</name>
    <name type="synonym">Neptunus trituberculatus</name>
    <dbReference type="NCBI Taxonomy" id="210409"/>
    <lineage>
        <taxon>Eukaryota</taxon>
        <taxon>Metazoa</taxon>
        <taxon>Ecdysozoa</taxon>
        <taxon>Arthropoda</taxon>
        <taxon>Crustacea</taxon>
        <taxon>Multicrustacea</taxon>
        <taxon>Malacostraca</taxon>
        <taxon>Eumalacostraca</taxon>
        <taxon>Eucarida</taxon>
        <taxon>Decapoda</taxon>
        <taxon>Pleocyemata</taxon>
        <taxon>Brachyura</taxon>
        <taxon>Eubrachyura</taxon>
        <taxon>Portunoidea</taxon>
        <taxon>Portunidae</taxon>
        <taxon>Portuninae</taxon>
        <taxon>Portunus</taxon>
    </lineage>
</organism>
<sequence>MFEDLGVECRQHHTPRHPAPPRHQHHNLHFIKVASASTRAPRRMKIKVSASNWREEQSVESESGPPLPTLPAHRRVSGRHHGVKTHLI</sequence>
<name>A0A5B7HXJ1_PORTR</name>
<evidence type="ECO:0000313" key="3">
    <source>
        <dbReference type="Proteomes" id="UP000324222"/>
    </source>
</evidence>
<dbReference type="AlphaFoldDB" id="A0A5B7HXJ1"/>
<feature type="region of interest" description="Disordered" evidence="1">
    <location>
        <begin position="48"/>
        <end position="88"/>
    </location>
</feature>